<dbReference type="PANTHER" id="PTHR33360:SF2">
    <property type="entry name" value="TRANSPOSASE FOR INSERTION SEQUENCE ELEMENT IS200"/>
    <property type="match status" value="1"/>
</dbReference>
<feature type="domain" description="Transposase IS200-like" evidence="1">
    <location>
        <begin position="5"/>
        <end position="119"/>
    </location>
</feature>
<dbReference type="AlphaFoldDB" id="A0A7K1SIK3"/>
<dbReference type="PANTHER" id="PTHR33360">
    <property type="entry name" value="TRANSPOSASE FOR INSERTION SEQUENCE ELEMENT IS200"/>
    <property type="match status" value="1"/>
</dbReference>
<dbReference type="Pfam" id="PF01797">
    <property type="entry name" value="Y1_Tnp"/>
    <property type="match status" value="1"/>
</dbReference>
<dbReference type="Proteomes" id="UP000436006">
    <property type="component" value="Unassembled WGS sequence"/>
</dbReference>
<proteinExistence type="predicted"/>
<reference evidence="2 3" key="1">
    <citation type="submission" date="2019-12" db="EMBL/GenBank/DDBJ databases">
        <title>Spirosoma sp. HMF4905 genome sequencing and assembly.</title>
        <authorList>
            <person name="Kang H."/>
            <person name="Cha I."/>
            <person name="Kim H."/>
            <person name="Joh K."/>
        </authorList>
    </citation>
    <scope>NUCLEOTIDE SEQUENCE [LARGE SCALE GENOMIC DNA]</scope>
    <source>
        <strain evidence="2 3">HMF4905</strain>
    </source>
</reference>
<dbReference type="EMBL" id="WPIN01000011">
    <property type="protein sequence ID" value="MVM33558.1"/>
    <property type="molecule type" value="Genomic_DNA"/>
</dbReference>
<dbReference type="SUPFAM" id="SSF143422">
    <property type="entry name" value="Transposase IS200-like"/>
    <property type="match status" value="1"/>
</dbReference>
<name>A0A7K1SIK3_9BACT</name>
<dbReference type="GO" id="GO:0003677">
    <property type="term" value="F:DNA binding"/>
    <property type="evidence" value="ECO:0007669"/>
    <property type="project" value="InterPro"/>
</dbReference>
<evidence type="ECO:0000313" key="2">
    <source>
        <dbReference type="EMBL" id="MVM33558.1"/>
    </source>
</evidence>
<comment type="caution">
    <text evidence="2">The sequence shown here is derived from an EMBL/GenBank/DDBJ whole genome shotgun (WGS) entry which is preliminary data.</text>
</comment>
<dbReference type="GO" id="GO:0006313">
    <property type="term" value="P:DNA transposition"/>
    <property type="evidence" value="ECO:0007669"/>
    <property type="project" value="InterPro"/>
</dbReference>
<evidence type="ECO:0000313" key="3">
    <source>
        <dbReference type="Proteomes" id="UP000436006"/>
    </source>
</evidence>
<dbReference type="Gene3D" id="3.30.70.1290">
    <property type="entry name" value="Transposase IS200-like"/>
    <property type="match status" value="1"/>
</dbReference>
<dbReference type="NCBIfam" id="NF033573">
    <property type="entry name" value="transpos_IS200"/>
    <property type="match status" value="1"/>
</dbReference>
<dbReference type="InterPro" id="IPR036515">
    <property type="entry name" value="Transposase_17_sf"/>
</dbReference>
<keyword evidence="3" id="KW-1185">Reference proteome</keyword>
<dbReference type="RefSeq" id="WP_157588269.1">
    <property type="nucleotide sequence ID" value="NZ_WPIN01000011.1"/>
</dbReference>
<protein>
    <submittedName>
        <fullName evidence="2">IS200/IS605 family transposase</fullName>
    </submittedName>
</protein>
<gene>
    <name evidence="2" type="primary">tnpA</name>
    <name evidence="2" type="ORF">GO755_26205</name>
</gene>
<dbReference type="GO" id="GO:0004803">
    <property type="term" value="F:transposase activity"/>
    <property type="evidence" value="ECO:0007669"/>
    <property type="project" value="InterPro"/>
</dbReference>
<dbReference type="SMART" id="SM01321">
    <property type="entry name" value="Y1_Tnp"/>
    <property type="match status" value="1"/>
</dbReference>
<organism evidence="2 3">
    <name type="scientific">Spirosoma arboris</name>
    <dbReference type="NCBI Taxonomy" id="2682092"/>
    <lineage>
        <taxon>Bacteria</taxon>
        <taxon>Pseudomonadati</taxon>
        <taxon>Bacteroidota</taxon>
        <taxon>Cytophagia</taxon>
        <taxon>Cytophagales</taxon>
        <taxon>Cytophagaceae</taxon>
        <taxon>Spirosoma</taxon>
    </lineage>
</organism>
<evidence type="ECO:0000259" key="1">
    <source>
        <dbReference type="SMART" id="SM01321"/>
    </source>
</evidence>
<dbReference type="InterPro" id="IPR002686">
    <property type="entry name" value="Transposase_17"/>
</dbReference>
<sequence>MSHSKSKIWVHAVFATKDRQPLITPIIRPTVHSELRNQLITMACFVDCIGGVTDHVHLLFLLNPKKSMADVVKQIKGGSSHMFNQTKLTATHFAWQIGYGAFSVSESHVPRVRAYILNQEEHHRNVTFMDEYRRFMVHYGLPVDEIG</sequence>
<accession>A0A7K1SIK3</accession>